<keyword evidence="5" id="KW-0812">Transmembrane</keyword>
<dbReference type="GO" id="GO:0005921">
    <property type="term" value="C:gap junction"/>
    <property type="evidence" value="ECO:0007669"/>
    <property type="project" value="UniProtKB-SubCell"/>
</dbReference>
<keyword evidence="4" id="KW-1003">Cell membrane</keyword>
<sequence length="121" mass="13778">MSVEALLKSLKTFATSPNEDYTDRLHSCITVNLLITLSIITAWKVFNGDPIHCMLSSPLPNSWLAMYANNSDKKKNDNNIITVMITMIDKCEAIVNKYIRDIVEQGFWTSIKVTFGKLEYK</sequence>
<dbReference type="GO" id="GO:0005886">
    <property type="term" value="C:plasma membrane"/>
    <property type="evidence" value="ECO:0007669"/>
    <property type="project" value="UniProtKB-SubCell"/>
</dbReference>
<keyword evidence="9" id="KW-0406">Ion transport</keyword>
<evidence type="ECO:0000313" key="12">
    <source>
        <dbReference type="EMBL" id="VDN07522.1"/>
    </source>
</evidence>
<organism evidence="14">
    <name type="scientific">Thelazia callipaeda</name>
    <name type="common">Oriental eyeworm</name>
    <name type="synonym">Parasitic nematode</name>
    <dbReference type="NCBI Taxonomy" id="103827"/>
    <lineage>
        <taxon>Eukaryota</taxon>
        <taxon>Metazoa</taxon>
        <taxon>Ecdysozoa</taxon>
        <taxon>Nematoda</taxon>
        <taxon>Chromadorea</taxon>
        <taxon>Rhabditida</taxon>
        <taxon>Spirurina</taxon>
        <taxon>Spiruromorpha</taxon>
        <taxon>Thelazioidea</taxon>
        <taxon>Thelaziidae</taxon>
        <taxon>Thelazia</taxon>
    </lineage>
</organism>
<evidence type="ECO:0000256" key="2">
    <source>
        <dbReference type="ARBA" id="ARBA00004651"/>
    </source>
</evidence>
<dbReference type="Proteomes" id="UP000276776">
    <property type="component" value="Unassembled WGS sequence"/>
</dbReference>
<keyword evidence="8" id="KW-1133">Transmembrane helix</keyword>
<keyword evidence="10" id="KW-0472">Membrane</keyword>
<evidence type="ECO:0000256" key="6">
    <source>
        <dbReference type="ARBA" id="ARBA00022868"/>
    </source>
</evidence>
<evidence type="ECO:0000313" key="13">
    <source>
        <dbReference type="Proteomes" id="UP000276776"/>
    </source>
</evidence>
<accession>A0A0N5D9Q1</accession>
<dbReference type="Pfam" id="PF00876">
    <property type="entry name" value="Innexin"/>
    <property type="match status" value="1"/>
</dbReference>
<dbReference type="EMBL" id="UYYF01004898">
    <property type="protein sequence ID" value="VDN07522.1"/>
    <property type="molecule type" value="Genomic_DNA"/>
</dbReference>
<dbReference type="WBParaSite" id="TCLT_0000986701-mRNA-1">
    <property type="protein sequence ID" value="TCLT_0000986701-mRNA-1"/>
    <property type="gene ID" value="TCLT_0000986701"/>
</dbReference>
<evidence type="ECO:0000256" key="5">
    <source>
        <dbReference type="ARBA" id="ARBA00022692"/>
    </source>
</evidence>
<reference evidence="14" key="1">
    <citation type="submission" date="2017-02" db="UniProtKB">
        <authorList>
            <consortium name="WormBaseParasite"/>
        </authorList>
    </citation>
    <scope>IDENTIFICATION</scope>
</reference>
<evidence type="ECO:0000256" key="11">
    <source>
        <dbReference type="ARBA" id="ARBA00023303"/>
    </source>
</evidence>
<evidence type="ECO:0000256" key="4">
    <source>
        <dbReference type="ARBA" id="ARBA00022475"/>
    </source>
</evidence>
<reference evidence="12 13" key="2">
    <citation type="submission" date="2018-11" db="EMBL/GenBank/DDBJ databases">
        <authorList>
            <consortium name="Pathogen Informatics"/>
        </authorList>
    </citation>
    <scope>NUCLEOTIDE SEQUENCE [LARGE SCALE GENOMIC DNA]</scope>
</reference>
<dbReference type="OrthoDB" id="5806935at2759"/>
<keyword evidence="11" id="KW-0407">Ion channel</keyword>
<protein>
    <submittedName>
        <fullName evidence="14">Innexin</fullName>
    </submittedName>
</protein>
<dbReference type="AlphaFoldDB" id="A0A0N5D9Q1"/>
<keyword evidence="6" id="KW-0303">Gap junction</keyword>
<comment type="subcellular location">
    <subcellularLocation>
        <location evidence="1">Cell junction</location>
        <location evidence="1">Gap junction</location>
    </subcellularLocation>
    <subcellularLocation>
        <location evidence="2">Cell membrane</location>
        <topology evidence="2">Multi-pass membrane protein</topology>
    </subcellularLocation>
</comment>
<keyword evidence="7" id="KW-0965">Cell junction</keyword>
<dbReference type="InterPro" id="IPR000990">
    <property type="entry name" value="Innexin"/>
</dbReference>
<keyword evidence="13" id="KW-1185">Reference proteome</keyword>
<evidence type="ECO:0000256" key="8">
    <source>
        <dbReference type="ARBA" id="ARBA00022989"/>
    </source>
</evidence>
<evidence type="ECO:0000256" key="3">
    <source>
        <dbReference type="ARBA" id="ARBA00022448"/>
    </source>
</evidence>
<gene>
    <name evidence="12" type="ORF">TCLT_LOCUS9856</name>
</gene>
<evidence type="ECO:0000256" key="1">
    <source>
        <dbReference type="ARBA" id="ARBA00004610"/>
    </source>
</evidence>
<evidence type="ECO:0000256" key="7">
    <source>
        <dbReference type="ARBA" id="ARBA00022949"/>
    </source>
</evidence>
<proteinExistence type="predicted"/>
<keyword evidence="3" id="KW-0813">Transport</keyword>
<name>A0A0N5D9Q1_THECL</name>
<dbReference type="GO" id="GO:0034220">
    <property type="term" value="P:monoatomic ion transmembrane transport"/>
    <property type="evidence" value="ECO:0007669"/>
    <property type="project" value="UniProtKB-KW"/>
</dbReference>
<evidence type="ECO:0000256" key="10">
    <source>
        <dbReference type="ARBA" id="ARBA00023136"/>
    </source>
</evidence>
<evidence type="ECO:0000313" key="14">
    <source>
        <dbReference type="WBParaSite" id="TCLT_0000986701-mRNA-1"/>
    </source>
</evidence>
<evidence type="ECO:0000256" key="9">
    <source>
        <dbReference type="ARBA" id="ARBA00023065"/>
    </source>
</evidence>